<accession>A0A2W4XFI9</accession>
<reference evidence="1 2" key="2">
    <citation type="submission" date="2018-06" db="EMBL/GenBank/DDBJ databases">
        <title>Metagenomic assembly of (sub)arctic Cyanobacteria and their associated microbiome from non-axenic cultures.</title>
        <authorList>
            <person name="Baurain D."/>
        </authorList>
    </citation>
    <scope>NUCLEOTIDE SEQUENCE [LARGE SCALE GENOMIC DNA]</scope>
    <source>
        <strain evidence="1">ULC041bin1</strain>
    </source>
</reference>
<organism evidence="1 2">
    <name type="scientific">Shackletoniella antarctica</name>
    <dbReference type="NCBI Taxonomy" id="268115"/>
    <lineage>
        <taxon>Bacteria</taxon>
        <taxon>Bacillati</taxon>
        <taxon>Cyanobacteriota</taxon>
        <taxon>Cyanophyceae</taxon>
        <taxon>Oculatellales</taxon>
        <taxon>Oculatellaceae</taxon>
        <taxon>Shackletoniella</taxon>
    </lineage>
</organism>
<proteinExistence type="predicted"/>
<name>A0A2W4XFI9_9CYAN</name>
<gene>
    <name evidence="1" type="ORF">DCF17_20170</name>
</gene>
<dbReference type="Proteomes" id="UP000249081">
    <property type="component" value="Unassembled WGS sequence"/>
</dbReference>
<sequence>MAEAQQHLQQQLVIFIDFNGQHSTAITVQNLARLYQTTQDDSLLTAVVQGINITPRCRQYLATRPYPAGFLSWYDSSISAAGHRQNRV</sequence>
<comment type="caution">
    <text evidence="1">The sequence shown here is derived from an EMBL/GenBank/DDBJ whole genome shotgun (WGS) entry which is preliminary data.</text>
</comment>
<protein>
    <submittedName>
        <fullName evidence="1">Uncharacterized protein</fullName>
    </submittedName>
</protein>
<dbReference type="AlphaFoldDB" id="A0A2W4XFI9"/>
<reference evidence="2" key="1">
    <citation type="submission" date="2018-04" db="EMBL/GenBank/DDBJ databases">
        <authorList>
            <person name="Cornet L."/>
        </authorList>
    </citation>
    <scope>NUCLEOTIDE SEQUENCE [LARGE SCALE GENOMIC DNA]</scope>
</reference>
<evidence type="ECO:0000313" key="1">
    <source>
        <dbReference type="EMBL" id="PZO34611.1"/>
    </source>
</evidence>
<evidence type="ECO:0000313" key="2">
    <source>
        <dbReference type="Proteomes" id="UP000249081"/>
    </source>
</evidence>
<dbReference type="EMBL" id="QBMN01000201">
    <property type="protein sequence ID" value="PZO34611.1"/>
    <property type="molecule type" value="Genomic_DNA"/>
</dbReference>